<dbReference type="PANTHER" id="PTHR13594">
    <property type="entry name" value="CENTRIOLAR COILED-COIL PROTEIN OF 110 KDA"/>
    <property type="match status" value="1"/>
</dbReference>
<evidence type="ECO:0000313" key="1">
    <source>
        <dbReference type="EMBL" id="KAJ8930992.1"/>
    </source>
</evidence>
<dbReference type="InterPro" id="IPR033207">
    <property type="entry name" value="CCP110"/>
</dbReference>
<gene>
    <name evidence="1" type="ORF">NQ314_016162</name>
</gene>
<dbReference type="PANTHER" id="PTHR13594:SF1">
    <property type="entry name" value="CENTRIOLAR COILED-COIL PROTEIN OF 110 KDA"/>
    <property type="match status" value="1"/>
</dbReference>
<dbReference type="Proteomes" id="UP001162156">
    <property type="component" value="Unassembled WGS sequence"/>
</dbReference>
<dbReference type="EMBL" id="JANEYF010004502">
    <property type="protein sequence ID" value="KAJ8930992.1"/>
    <property type="molecule type" value="Genomic_DNA"/>
</dbReference>
<keyword evidence="2" id="KW-1185">Reference proteome</keyword>
<dbReference type="GO" id="GO:0007099">
    <property type="term" value="P:centriole replication"/>
    <property type="evidence" value="ECO:0007669"/>
    <property type="project" value="InterPro"/>
</dbReference>
<comment type="caution">
    <text evidence="1">The sequence shown here is derived from an EMBL/GenBank/DDBJ whole genome shotgun (WGS) entry which is preliminary data.</text>
</comment>
<dbReference type="AlphaFoldDB" id="A0AAV8WWX9"/>
<dbReference type="GO" id="GO:0032465">
    <property type="term" value="P:regulation of cytokinesis"/>
    <property type="evidence" value="ECO:0007669"/>
    <property type="project" value="InterPro"/>
</dbReference>
<evidence type="ECO:0000313" key="2">
    <source>
        <dbReference type="Proteomes" id="UP001162156"/>
    </source>
</evidence>
<reference evidence="1" key="1">
    <citation type="journal article" date="2023" name="Insect Mol. Biol.">
        <title>Genome sequencing provides insights into the evolution of gene families encoding plant cell wall-degrading enzymes in longhorned beetles.</title>
        <authorList>
            <person name="Shin N.R."/>
            <person name="Okamura Y."/>
            <person name="Kirsch R."/>
            <person name="Pauchet Y."/>
        </authorList>
    </citation>
    <scope>NUCLEOTIDE SEQUENCE</scope>
    <source>
        <strain evidence="1">RBIC_L_NR</strain>
    </source>
</reference>
<proteinExistence type="predicted"/>
<name>A0AAV8WWX9_9CUCU</name>
<dbReference type="GO" id="GO:0005814">
    <property type="term" value="C:centriole"/>
    <property type="evidence" value="ECO:0007669"/>
    <property type="project" value="InterPro"/>
</dbReference>
<dbReference type="GO" id="GO:0032053">
    <property type="term" value="P:ciliary basal body organization"/>
    <property type="evidence" value="ECO:0007669"/>
    <property type="project" value="TreeGrafter"/>
</dbReference>
<protein>
    <submittedName>
        <fullName evidence="1">Uncharacterized protein</fullName>
    </submittedName>
</protein>
<organism evidence="1 2">
    <name type="scientific">Rhamnusium bicolor</name>
    <dbReference type="NCBI Taxonomy" id="1586634"/>
    <lineage>
        <taxon>Eukaryota</taxon>
        <taxon>Metazoa</taxon>
        <taxon>Ecdysozoa</taxon>
        <taxon>Arthropoda</taxon>
        <taxon>Hexapoda</taxon>
        <taxon>Insecta</taxon>
        <taxon>Pterygota</taxon>
        <taxon>Neoptera</taxon>
        <taxon>Endopterygota</taxon>
        <taxon>Coleoptera</taxon>
        <taxon>Polyphaga</taxon>
        <taxon>Cucujiformia</taxon>
        <taxon>Chrysomeloidea</taxon>
        <taxon>Cerambycidae</taxon>
        <taxon>Lepturinae</taxon>
        <taxon>Rhagiini</taxon>
        <taxon>Rhamnusium</taxon>
    </lineage>
</organism>
<dbReference type="GO" id="GO:1903723">
    <property type="term" value="P:negative regulation of centriole elongation"/>
    <property type="evidence" value="ECO:0007669"/>
    <property type="project" value="TreeGrafter"/>
</dbReference>
<sequence length="68" mass="7797">MTEWAASIIGAHVKGYLTRRLLKTERVQTLIDTIKDALMCALQLHNAENIDESDVELHRRLINQVNII</sequence>
<accession>A0AAV8WWX9</accession>